<keyword evidence="2" id="KW-1133">Transmembrane helix</keyword>
<dbReference type="PANTHER" id="PTHR21377:SF0">
    <property type="entry name" value="PROTEIN FAM210B, MITOCHONDRIAL"/>
    <property type="match status" value="1"/>
</dbReference>
<dbReference type="InterPro" id="IPR045866">
    <property type="entry name" value="FAM210A/B-like"/>
</dbReference>
<dbReference type="PANTHER" id="PTHR21377">
    <property type="entry name" value="PROTEIN FAM210B, MITOCHONDRIAL"/>
    <property type="match status" value="1"/>
</dbReference>
<dbReference type="AlphaFoldDB" id="A0A1E7ENH4"/>
<accession>A0A1E7ENH4</accession>
<dbReference type="EMBL" id="KV784385">
    <property type="protein sequence ID" value="OEU07490.1"/>
    <property type="molecule type" value="Genomic_DNA"/>
</dbReference>
<dbReference type="OrthoDB" id="441016at2759"/>
<keyword evidence="4" id="KW-1185">Reference proteome</keyword>
<evidence type="ECO:0000313" key="4">
    <source>
        <dbReference type="Proteomes" id="UP000095751"/>
    </source>
</evidence>
<dbReference type="InParanoid" id="A0A1E7ENH4"/>
<sequence length="155" mass="17329">MTSPSASAPTPTPTPSSTMLPKMMEDKEEYEKEKNKNLSSSSATASETETEKKIGLMNYFKQLGMPFLAWWTGVWVVTGVGIYSGMELFGIDVLGMLQTTLPSNNYIDFSKVDPKTGNVMTAVAINELIEPIRFPFVLLTAKPIIKWWKEVKKKK</sequence>
<name>A0A1E7ENH4_9STRA</name>
<reference evidence="3 4" key="1">
    <citation type="submission" date="2016-09" db="EMBL/GenBank/DDBJ databases">
        <title>Extensive genetic diversity and differential bi-allelic expression allows diatom success in the polar Southern Ocean.</title>
        <authorList>
            <consortium name="DOE Joint Genome Institute"/>
            <person name="Mock T."/>
            <person name="Otillar R.P."/>
            <person name="Strauss J."/>
            <person name="Dupont C."/>
            <person name="Frickenhaus S."/>
            <person name="Maumus F."/>
            <person name="Mcmullan M."/>
            <person name="Sanges R."/>
            <person name="Schmutz J."/>
            <person name="Toseland A."/>
            <person name="Valas R."/>
            <person name="Veluchamy A."/>
            <person name="Ward B.J."/>
            <person name="Allen A."/>
            <person name="Barry K."/>
            <person name="Falciatore A."/>
            <person name="Ferrante M."/>
            <person name="Fortunato A.E."/>
            <person name="Gloeckner G."/>
            <person name="Gruber A."/>
            <person name="Hipkin R."/>
            <person name="Janech M."/>
            <person name="Kroth P."/>
            <person name="Leese F."/>
            <person name="Lindquist E."/>
            <person name="Lyon B.R."/>
            <person name="Martin J."/>
            <person name="Mayer C."/>
            <person name="Parker M."/>
            <person name="Quesneville H."/>
            <person name="Raymond J."/>
            <person name="Uhlig C."/>
            <person name="Valentin K.U."/>
            <person name="Worden A.Z."/>
            <person name="Armbrust E.V."/>
            <person name="Bowler C."/>
            <person name="Green B."/>
            <person name="Moulton V."/>
            <person name="Van Oosterhout C."/>
            <person name="Grigoriev I."/>
        </authorList>
    </citation>
    <scope>NUCLEOTIDE SEQUENCE [LARGE SCALE GENOMIC DNA]</scope>
    <source>
        <strain evidence="3 4">CCMP1102</strain>
    </source>
</reference>
<protein>
    <recommendedName>
        <fullName evidence="5">DUF1279 domain-containing protein</fullName>
    </recommendedName>
</protein>
<dbReference type="Proteomes" id="UP000095751">
    <property type="component" value="Unassembled WGS sequence"/>
</dbReference>
<feature type="region of interest" description="Disordered" evidence="1">
    <location>
        <begin position="1"/>
        <end position="47"/>
    </location>
</feature>
<feature type="compositionally biased region" description="Basic and acidic residues" evidence="1">
    <location>
        <begin position="23"/>
        <end position="36"/>
    </location>
</feature>
<feature type="compositionally biased region" description="Low complexity" evidence="1">
    <location>
        <begin position="37"/>
        <end position="47"/>
    </location>
</feature>
<organism evidence="3 4">
    <name type="scientific">Fragilariopsis cylindrus CCMP1102</name>
    <dbReference type="NCBI Taxonomy" id="635003"/>
    <lineage>
        <taxon>Eukaryota</taxon>
        <taxon>Sar</taxon>
        <taxon>Stramenopiles</taxon>
        <taxon>Ochrophyta</taxon>
        <taxon>Bacillariophyta</taxon>
        <taxon>Bacillariophyceae</taxon>
        <taxon>Bacillariophycidae</taxon>
        <taxon>Bacillariales</taxon>
        <taxon>Bacillariaceae</taxon>
        <taxon>Fragilariopsis</taxon>
    </lineage>
</organism>
<feature type="transmembrane region" description="Helical" evidence="2">
    <location>
        <begin position="67"/>
        <end position="86"/>
    </location>
</feature>
<keyword evidence="2" id="KW-0812">Transmembrane</keyword>
<evidence type="ECO:0000256" key="1">
    <source>
        <dbReference type="SAM" id="MobiDB-lite"/>
    </source>
</evidence>
<dbReference type="KEGG" id="fcy:FRACYDRAFT_250908"/>
<evidence type="ECO:0000256" key="2">
    <source>
        <dbReference type="SAM" id="Phobius"/>
    </source>
</evidence>
<keyword evidence="2" id="KW-0472">Membrane</keyword>
<dbReference type="GO" id="GO:0005739">
    <property type="term" value="C:mitochondrion"/>
    <property type="evidence" value="ECO:0007669"/>
    <property type="project" value="TreeGrafter"/>
</dbReference>
<proteinExistence type="predicted"/>
<evidence type="ECO:0000313" key="3">
    <source>
        <dbReference type="EMBL" id="OEU07490.1"/>
    </source>
</evidence>
<evidence type="ECO:0008006" key="5">
    <source>
        <dbReference type="Google" id="ProtNLM"/>
    </source>
</evidence>
<gene>
    <name evidence="3" type="ORF">FRACYDRAFT_250908</name>
</gene>